<dbReference type="EMBL" id="JBHLTC010000018">
    <property type="protein sequence ID" value="MFC0625843.1"/>
    <property type="molecule type" value="Genomic_DNA"/>
</dbReference>
<sequence length="239" mass="26082">MTSGDQHLQPPRTDDLPPLPHRLHLVMRRGVRAYLNHKYDVVSHDTHHVPRTGGVILAPNHLGILDGPLLGAYSPRMIHAVSKIEAFTGFQGWLLTRVGQIPIDRFSVDTRAVRQAIHTLRDGRVLSVYPEGIRGAGDFRRVRTGVAYLAMVTGVPIVPVALLGTRAPGQDVDSKPPKGTRIDVVYGEPIHIEPVSFPRRQFDVRAVADEIGAVLRTHVQKAVVATGNPLPGLPGHKGT</sequence>
<name>A0ABV6QMG6_9ACTN</name>
<organism evidence="5 6">
    <name type="scientific">Kribbella deserti</name>
    <dbReference type="NCBI Taxonomy" id="1926257"/>
    <lineage>
        <taxon>Bacteria</taxon>
        <taxon>Bacillati</taxon>
        <taxon>Actinomycetota</taxon>
        <taxon>Actinomycetes</taxon>
        <taxon>Propionibacteriales</taxon>
        <taxon>Kribbellaceae</taxon>
        <taxon>Kribbella</taxon>
    </lineage>
</organism>
<protein>
    <submittedName>
        <fullName evidence="5">Lysophospholipid acyltransferase family protein</fullName>
    </submittedName>
</protein>
<dbReference type="PANTHER" id="PTHR10434:SF11">
    <property type="entry name" value="1-ACYL-SN-GLYCEROL-3-PHOSPHATE ACYLTRANSFERASE"/>
    <property type="match status" value="1"/>
</dbReference>
<keyword evidence="1" id="KW-0808">Transferase</keyword>
<dbReference type="CDD" id="cd07989">
    <property type="entry name" value="LPLAT_AGPAT-like"/>
    <property type="match status" value="1"/>
</dbReference>
<dbReference type="Proteomes" id="UP001589890">
    <property type="component" value="Unassembled WGS sequence"/>
</dbReference>
<evidence type="ECO:0000313" key="5">
    <source>
        <dbReference type="EMBL" id="MFC0625843.1"/>
    </source>
</evidence>
<dbReference type="Pfam" id="PF01553">
    <property type="entry name" value="Acyltransferase"/>
    <property type="match status" value="1"/>
</dbReference>
<gene>
    <name evidence="5" type="ORF">ACFFGN_17330</name>
</gene>
<evidence type="ECO:0000256" key="1">
    <source>
        <dbReference type="ARBA" id="ARBA00022679"/>
    </source>
</evidence>
<keyword evidence="6" id="KW-1185">Reference proteome</keyword>
<evidence type="ECO:0000259" key="4">
    <source>
        <dbReference type="SMART" id="SM00563"/>
    </source>
</evidence>
<dbReference type="GO" id="GO:0016746">
    <property type="term" value="F:acyltransferase activity"/>
    <property type="evidence" value="ECO:0007669"/>
    <property type="project" value="UniProtKB-KW"/>
</dbReference>
<reference evidence="5 6" key="1">
    <citation type="submission" date="2024-09" db="EMBL/GenBank/DDBJ databases">
        <authorList>
            <person name="Sun Q."/>
            <person name="Mori K."/>
        </authorList>
    </citation>
    <scope>NUCLEOTIDE SEQUENCE [LARGE SCALE GENOMIC DNA]</scope>
    <source>
        <strain evidence="5 6">CGMCC 1.15906</strain>
    </source>
</reference>
<evidence type="ECO:0000313" key="6">
    <source>
        <dbReference type="Proteomes" id="UP001589890"/>
    </source>
</evidence>
<comment type="caution">
    <text evidence="5">The sequence shown here is derived from an EMBL/GenBank/DDBJ whole genome shotgun (WGS) entry which is preliminary data.</text>
</comment>
<dbReference type="InterPro" id="IPR002123">
    <property type="entry name" value="Plipid/glycerol_acylTrfase"/>
</dbReference>
<feature type="domain" description="Phospholipid/glycerol acyltransferase" evidence="4">
    <location>
        <begin position="55"/>
        <end position="165"/>
    </location>
</feature>
<dbReference type="RefSeq" id="WP_380048660.1">
    <property type="nucleotide sequence ID" value="NZ_JBHLTC010000018.1"/>
</dbReference>
<dbReference type="PANTHER" id="PTHR10434">
    <property type="entry name" value="1-ACYL-SN-GLYCEROL-3-PHOSPHATE ACYLTRANSFERASE"/>
    <property type="match status" value="1"/>
</dbReference>
<dbReference type="SUPFAM" id="SSF69593">
    <property type="entry name" value="Glycerol-3-phosphate (1)-acyltransferase"/>
    <property type="match status" value="1"/>
</dbReference>
<feature type="region of interest" description="Disordered" evidence="3">
    <location>
        <begin position="1"/>
        <end position="20"/>
    </location>
</feature>
<keyword evidence="2 5" id="KW-0012">Acyltransferase</keyword>
<evidence type="ECO:0000256" key="2">
    <source>
        <dbReference type="ARBA" id="ARBA00023315"/>
    </source>
</evidence>
<evidence type="ECO:0000256" key="3">
    <source>
        <dbReference type="SAM" id="MobiDB-lite"/>
    </source>
</evidence>
<proteinExistence type="predicted"/>
<accession>A0ABV6QMG6</accession>
<dbReference type="SMART" id="SM00563">
    <property type="entry name" value="PlsC"/>
    <property type="match status" value="1"/>
</dbReference>